<dbReference type="PATRIC" id="fig|523841.21.peg.3069"/>
<feature type="domain" description="Thiamine phosphate synthase/TenI" evidence="12">
    <location>
        <begin position="8"/>
        <end position="190"/>
    </location>
</feature>
<dbReference type="InterPro" id="IPR013785">
    <property type="entry name" value="Aldolase_TIM"/>
</dbReference>
<dbReference type="EC" id="2.5.1.3" evidence="9"/>
<dbReference type="SUPFAM" id="SSF51391">
    <property type="entry name" value="Thiamin phosphate synthase"/>
    <property type="match status" value="1"/>
</dbReference>
<evidence type="ECO:0000313" key="18">
    <source>
        <dbReference type="Proteomes" id="UP000299011"/>
    </source>
</evidence>
<dbReference type="FunFam" id="3.20.20.70:FF:000096">
    <property type="entry name" value="Thiamine-phosphate synthase"/>
    <property type="match status" value="1"/>
</dbReference>
<feature type="binding site" evidence="9">
    <location>
        <position position="89"/>
    </location>
    <ligand>
        <name>Mg(2+)</name>
        <dbReference type="ChEBI" id="CHEBI:18420"/>
    </ligand>
</feature>
<evidence type="ECO:0000313" key="16">
    <source>
        <dbReference type="Proteomes" id="UP000006469"/>
    </source>
</evidence>
<reference evidence="14 17" key="3">
    <citation type="journal article" date="2014" name="PLoS Genet.">
        <title>Phylogenetically driven sequencing of extremely halophilic archaea reveals strategies for static and dynamic osmo-response.</title>
        <authorList>
            <person name="Becker E.A."/>
            <person name="Seitzer P.M."/>
            <person name="Tritt A."/>
            <person name="Larsen D."/>
            <person name="Krusor M."/>
            <person name="Yao A.I."/>
            <person name="Wu D."/>
            <person name="Madern D."/>
            <person name="Eisen J.A."/>
            <person name="Darling A.E."/>
            <person name="Facciotti M.T."/>
        </authorList>
    </citation>
    <scope>NUCLEOTIDE SEQUENCE [LARGE SCALE GENOMIC DNA]</scope>
    <source>
        <strain evidence="14">ATCC 33500</strain>
        <strain evidence="17">ATCC 33500 / DSM 1411 / JCM 8866 / NBRC 14739 / NCIMB 2177 / R-4</strain>
    </source>
</reference>
<dbReference type="GO" id="GO:0005737">
    <property type="term" value="C:cytoplasm"/>
    <property type="evidence" value="ECO:0007669"/>
    <property type="project" value="TreeGrafter"/>
</dbReference>
<dbReference type="Proteomes" id="UP000006469">
    <property type="component" value="Chromosome"/>
</dbReference>
<dbReference type="eggNOG" id="arCOG01089">
    <property type="taxonomic scope" value="Archaea"/>
</dbReference>
<protein>
    <recommendedName>
        <fullName evidence="9">Thiamine-phosphate synthase</fullName>
        <shortName evidence="9">TP synthase</shortName>
        <shortName evidence="9">TPS</shortName>
        <ecNumber evidence="9">2.5.1.3</ecNumber>
    </recommendedName>
    <alternativeName>
        <fullName evidence="9">Thiamine-phosphate pyrophosphorylase</fullName>
        <shortName evidence="9">TMP pyrophosphorylase</shortName>
        <shortName evidence="9">TMP-PPase</shortName>
    </alternativeName>
</protein>
<gene>
    <name evidence="9 13" type="primary">thiE</name>
    <name evidence="13" type="ordered locus">HFX_2685</name>
    <name evidence="14" type="ORF">C439_15204</name>
    <name evidence="15" type="ORF">E6P09_13350</name>
</gene>
<dbReference type="InterPro" id="IPR036206">
    <property type="entry name" value="ThiamineP_synth_sf"/>
</dbReference>
<evidence type="ECO:0000256" key="3">
    <source>
        <dbReference type="ARBA" id="ARBA00022723"/>
    </source>
</evidence>
<comment type="cofactor">
    <cofactor evidence="9">
        <name>Mg(2+)</name>
        <dbReference type="ChEBI" id="CHEBI:18420"/>
    </cofactor>
    <text evidence="9">Binds 1 Mg(2+) ion per subunit.</text>
</comment>
<dbReference type="GO" id="GO:0009228">
    <property type="term" value="P:thiamine biosynthetic process"/>
    <property type="evidence" value="ECO:0007669"/>
    <property type="project" value="UniProtKB-KW"/>
</dbReference>
<dbReference type="HOGENOM" id="CLU_018272_3_2_2"/>
<keyword evidence="5 9" id="KW-0784">Thiamine biosynthesis</keyword>
<reference evidence="13 16" key="2">
    <citation type="journal article" date="2012" name="J. Bacteriol.">
        <title>Complete genome sequence of the metabolically versatile halophilic archaeon Haloferax mediterranei, a poly(3-hydroxybutyrate-co-3-hydroxyvalerate) producer.</title>
        <authorList>
            <person name="Han J."/>
            <person name="Zhang F."/>
            <person name="Hou J."/>
            <person name="Liu X."/>
            <person name="Li M."/>
            <person name="Liu H."/>
            <person name="Cai L."/>
            <person name="Zhang B."/>
            <person name="Chen Y."/>
            <person name="Zhou J."/>
            <person name="Hu S."/>
            <person name="Xiang H."/>
        </authorList>
    </citation>
    <scope>NUCLEOTIDE SEQUENCE [LARGE SCALE GENOMIC DNA]</scope>
    <source>
        <strain evidence="16">ATCC 33500 / DSM 1411 / JCM 8866 / NBRC 14739 / NCIMB 2177 / R-4</strain>
        <strain evidence="13">CGMCC 1.2087</strain>
    </source>
</reference>
<dbReference type="GO" id="GO:0009229">
    <property type="term" value="P:thiamine diphosphate biosynthetic process"/>
    <property type="evidence" value="ECO:0007669"/>
    <property type="project" value="UniProtKB-UniRule"/>
</dbReference>
<organism evidence="13 16">
    <name type="scientific">Haloferax mediterranei (strain ATCC 33500 / DSM 1411 / JCM 8866 / NBRC 14739 / NCIMB 2177 / R-4)</name>
    <name type="common">Halobacterium mediterranei</name>
    <dbReference type="NCBI Taxonomy" id="523841"/>
    <lineage>
        <taxon>Archaea</taxon>
        <taxon>Methanobacteriati</taxon>
        <taxon>Methanobacteriota</taxon>
        <taxon>Stenosarchaea group</taxon>
        <taxon>Halobacteria</taxon>
        <taxon>Halobacteriales</taxon>
        <taxon>Haloferacaceae</taxon>
        <taxon>Haloferax</taxon>
    </lineage>
</organism>
<evidence type="ECO:0000256" key="4">
    <source>
        <dbReference type="ARBA" id="ARBA00022842"/>
    </source>
</evidence>
<dbReference type="UniPathway" id="UPA00060">
    <property type="reaction ID" value="UER00141"/>
</dbReference>
<dbReference type="AlphaFoldDB" id="I3R803"/>
<dbReference type="InterPro" id="IPR034291">
    <property type="entry name" value="TMP_synthase"/>
</dbReference>
<dbReference type="EMBL" id="CP039139">
    <property type="protein sequence ID" value="QCQ76205.1"/>
    <property type="molecule type" value="Genomic_DNA"/>
</dbReference>
<evidence type="ECO:0000256" key="8">
    <source>
        <dbReference type="ARBA" id="ARBA00047883"/>
    </source>
</evidence>
<feature type="binding site" evidence="9">
    <location>
        <begin position="134"/>
        <end position="136"/>
    </location>
    <ligand>
        <name>2-[(2R,5Z)-2-carboxy-4-methylthiazol-5(2H)-ylidene]ethyl phosphate</name>
        <dbReference type="ChEBI" id="CHEBI:62899"/>
    </ligand>
</feature>
<dbReference type="GO" id="GO:0000287">
    <property type="term" value="F:magnesium ion binding"/>
    <property type="evidence" value="ECO:0007669"/>
    <property type="project" value="UniProtKB-UniRule"/>
</dbReference>
<evidence type="ECO:0000256" key="9">
    <source>
        <dbReference type="HAMAP-Rule" id="MF_00097"/>
    </source>
</evidence>
<dbReference type="Proteomes" id="UP000011603">
    <property type="component" value="Unassembled WGS sequence"/>
</dbReference>
<dbReference type="OrthoDB" id="85572at2157"/>
<feature type="binding site" evidence="9">
    <location>
        <position position="167"/>
    </location>
    <ligand>
        <name>2-[(2R,5Z)-2-carboxy-4-methylthiazol-5(2H)-ylidene]ethyl phosphate</name>
        <dbReference type="ChEBI" id="CHEBI:62899"/>
    </ligand>
</feature>
<evidence type="ECO:0000259" key="12">
    <source>
        <dbReference type="Pfam" id="PF02581"/>
    </source>
</evidence>
<evidence type="ECO:0000313" key="14">
    <source>
        <dbReference type="EMBL" id="ELZ99218.1"/>
    </source>
</evidence>
<dbReference type="HAMAP" id="MF_00097">
    <property type="entry name" value="TMP_synthase"/>
    <property type="match status" value="1"/>
</dbReference>
<feature type="binding site" evidence="9">
    <location>
        <begin position="187"/>
        <end position="188"/>
    </location>
    <ligand>
        <name>2-[(2R,5Z)-2-carboxy-4-methylthiazol-5(2H)-ylidene]ethyl phosphate</name>
        <dbReference type="ChEBI" id="CHEBI:62899"/>
    </ligand>
</feature>
<dbReference type="InterPro" id="IPR022998">
    <property type="entry name" value="ThiamineP_synth_TenI"/>
</dbReference>
<feature type="binding site" evidence="9">
    <location>
        <begin position="37"/>
        <end position="41"/>
    </location>
    <ligand>
        <name>4-amino-2-methyl-5-(diphosphooxymethyl)pyrimidine</name>
        <dbReference type="ChEBI" id="CHEBI:57841"/>
    </ligand>
</feature>
<evidence type="ECO:0000256" key="5">
    <source>
        <dbReference type="ARBA" id="ARBA00022977"/>
    </source>
</evidence>
<dbReference type="Proteomes" id="UP000299011">
    <property type="component" value="Chromosome"/>
</dbReference>
<name>I3R803_HALMT</name>
<keyword evidence="17" id="KW-1185">Reference proteome</keyword>
<dbReference type="GeneID" id="40157421"/>
<keyword evidence="4 9" id="KW-0460">Magnesium</keyword>
<dbReference type="STRING" id="523841.HFX_2685"/>
<feature type="binding site" evidence="9">
    <location>
        <position position="69"/>
    </location>
    <ligand>
        <name>4-amino-2-methyl-5-(diphosphooxymethyl)pyrimidine</name>
        <dbReference type="ChEBI" id="CHEBI:57841"/>
    </ligand>
</feature>
<dbReference type="EMBL" id="AOLO01000012">
    <property type="protein sequence ID" value="ELZ99218.1"/>
    <property type="molecule type" value="Genomic_DNA"/>
</dbReference>
<dbReference type="Pfam" id="PF02581">
    <property type="entry name" value="TMP-TENI"/>
    <property type="match status" value="1"/>
</dbReference>
<feature type="binding site" evidence="9">
    <location>
        <position position="108"/>
    </location>
    <ligand>
        <name>4-amino-2-methyl-5-(diphosphooxymethyl)pyrimidine</name>
        <dbReference type="ChEBI" id="CHEBI:57841"/>
    </ligand>
</feature>
<dbReference type="RefSeq" id="WP_004060164.1">
    <property type="nucleotide sequence ID" value="NC_017941.2"/>
</dbReference>
<dbReference type="EMBL" id="CP001868">
    <property type="protein sequence ID" value="AFK20363.1"/>
    <property type="molecule type" value="Genomic_DNA"/>
</dbReference>
<dbReference type="PaxDb" id="523841-HFX_2685"/>
<sequence length="214" mass="21726">MNTPIDTYLVTQSDLSNGRTTLDVVQAAVDGGVDVVQLREKHASARERYETGCEVRDVTADAGVSLVVNDRVDIAAAIDADGVHLGDDDVPVSVAREQLGADTIIGRSVSTVAGAKAAEEAGADYLGVGAVFSTTTKQTDPDQSEIGVKRVSAVADAVSIPLVGIGGITPSNAADVVAAGADGVAVVSAITAADDPESATRRLATAVAEGRDRR</sequence>
<feature type="binding site" evidence="9">
    <location>
        <position position="137"/>
    </location>
    <ligand>
        <name>4-amino-2-methyl-5-(diphosphooxymethyl)pyrimidine</name>
        <dbReference type="ChEBI" id="CHEBI:57841"/>
    </ligand>
</feature>
<reference evidence="13" key="1">
    <citation type="journal article" date="2012" name="Appl. Environ. Microbiol.">
        <title>Identification of the haloarchaeal phasin (PhaP) that functions in polyhydroxyalkanoate accumulation and granule formation in Haloferax mediterranei.</title>
        <authorList>
            <person name="Cai S."/>
            <person name="Cai L."/>
            <person name="Liu H."/>
            <person name="Liu X."/>
            <person name="Han J."/>
            <person name="Zhou J."/>
            <person name="Xiang H."/>
        </authorList>
    </citation>
    <scope>NUCLEOTIDE SEQUENCE</scope>
    <source>
        <strain evidence="13">CGMCC 1.2087</strain>
    </source>
</reference>
<evidence type="ECO:0000256" key="1">
    <source>
        <dbReference type="ARBA" id="ARBA00005165"/>
    </source>
</evidence>
<reference evidence="13" key="4">
    <citation type="submission" date="2014-05" db="EMBL/GenBank/DDBJ databases">
        <authorList>
            <person name="Wang L."/>
            <person name="Yang H."/>
            <person name="Xiang H."/>
        </authorList>
    </citation>
    <scope>NUCLEOTIDE SEQUENCE</scope>
    <source>
        <strain evidence="13">CGMCC 1.2087</strain>
    </source>
</reference>
<accession>I3R803</accession>
<dbReference type="PANTHER" id="PTHR20857">
    <property type="entry name" value="THIAMINE-PHOSPHATE PYROPHOSPHORYLASE"/>
    <property type="match status" value="1"/>
</dbReference>
<dbReference type="PANTHER" id="PTHR20857:SF15">
    <property type="entry name" value="THIAMINE-PHOSPHATE SYNTHASE"/>
    <property type="match status" value="1"/>
</dbReference>
<comment type="similarity">
    <text evidence="9 10">Belongs to the thiamine-phosphate synthase family.</text>
</comment>
<evidence type="ECO:0000256" key="7">
    <source>
        <dbReference type="ARBA" id="ARBA00047851"/>
    </source>
</evidence>
<comment type="function">
    <text evidence="9">Condenses 4-methyl-5-(beta-hydroxyethyl)thiazole monophosphate (THZ-P) and 2-methyl-4-amino-5-hydroxymethyl pyrimidine pyrophosphate (HMP-PP) to form thiamine monophosphate (TMP).</text>
</comment>
<proteinExistence type="inferred from homology"/>
<keyword evidence="2 9" id="KW-0808">Transferase</keyword>
<comment type="catalytic activity">
    <reaction evidence="6 9 10">
        <text>4-methyl-5-(2-phosphooxyethyl)-thiazole + 4-amino-2-methyl-5-(diphosphooxymethyl)pyrimidine + H(+) = thiamine phosphate + diphosphate</text>
        <dbReference type="Rhea" id="RHEA:22328"/>
        <dbReference type="ChEBI" id="CHEBI:15378"/>
        <dbReference type="ChEBI" id="CHEBI:33019"/>
        <dbReference type="ChEBI" id="CHEBI:37575"/>
        <dbReference type="ChEBI" id="CHEBI:57841"/>
        <dbReference type="ChEBI" id="CHEBI:58296"/>
        <dbReference type="EC" id="2.5.1.3"/>
    </reaction>
</comment>
<evidence type="ECO:0000256" key="2">
    <source>
        <dbReference type="ARBA" id="ARBA00022679"/>
    </source>
</evidence>
<evidence type="ECO:0000313" key="13">
    <source>
        <dbReference type="EMBL" id="AFK20363.1"/>
    </source>
</evidence>
<dbReference type="GO" id="GO:0004789">
    <property type="term" value="F:thiamine-phosphate diphosphorylase activity"/>
    <property type="evidence" value="ECO:0007669"/>
    <property type="project" value="UniProtKB-UniRule"/>
</dbReference>
<comment type="catalytic activity">
    <reaction evidence="8 9 10">
        <text>2-[(2R,5Z)-2-carboxy-4-methylthiazol-5(2H)-ylidene]ethyl phosphate + 4-amino-2-methyl-5-(diphosphooxymethyl)pyrimidine + 2 H(+) = thiamine phosphate + CO2 + diphosphate</text>
        <dbReference type="Rhea" id="RHEA:47844"/>
        <dbReference type="ChEBI" id="CHEBI:15378"/>
        <dbReference type="ChEBI" id="CHEBI:16526"/>
        <dbReference type="ChEBI" id="CHEBI:33019"/>
        <dbReference type="ChEBI" id="CHEBI:37575"/>
        <dbReference type="ChEBI" id="CHEBI:57841"/>
        <dbReference type="ChEBI" id="CHEBI:62899"/>
        <dbReference type="EC" id="2.5.1.3"/>
    </reaction>
</comment>
<keyword evidence="3 9" id="KW-0479">Metal-binding</keyword>
<dbReference type="Gene3D" id="3.20.20.70">
    <property type="entry name" value="Aldolase class I"/>
    <property type="match status" value="1"/>
</dbReference>
<dbReference type="NCBIfam" id="TIGR00693">
    <property type="entry name" value="thiE"/>
    <property type="match status" value="1"/>
</dbReference>
<comment type="pathway">
    <text evidence="1 9 11">Cofactor biosynthesis; thiamine diphosphate biosynthesis; thiamine phosphate from 4-amino-2-methyl-5-diphosphomethylpyrimidine and 4-methyl-5-(2-phosphoethyl)-thiazole: step 1/1.</text>
</comment>
<dbReference type="KEGG" id="hme:HFX_2685"/>
<evidence type="ECO:0000313" key="15">
    <source>
        <dbReference type="EMBL" id="QCQ76205.1"/>
    </source>
</evidence>
<reference evidence="15 18" key="5">
    <citation type="submission" date="2019-04" db="EMBL/GenBank/DDBJ databases">
        <title>Methylomes of two halophilic Archaea, Haloarcula marismortui and Haloferax mediterranei.</title>
        <authorList>
            <person name="DasSarma S."/>
            <person name="DasSarma P."/>
            <person name="DasSarma S."/>
            <person name="Fomenkov A."/>
            <person name="Vincze T."/>
            <person name="Anton B.P."/>
            <person name="Roberts R.J."/>
        </authorList>
    </citation>
    <scope>NUCLEOTIDE SEQUENCE [LARGE SCALE GENOMIC DNA]</scope>
    <source>
        <strain evidence="15">ATCC 33500</strain>
        <strain evidence="18">ATCC 33500 / DSM 1411 / JCM 8866 / NBRC 14739 / NCIMB 2177 / R-4</strain>
    </source>
</reference>
<feature type="binding site" evidence="9">
    <location>
        <position position="70"/>
    </location>
    <ligand>
        <name>Mg(2+)</name>
        <dbReference type="ChEBI" id="CHEBI:18420"/>
    </ligand>
</feature>
<evidence type="ECO:0000256" key="6">
    <source>
        <dbReference type="ARBA" id="ARBA00047334"/>
    </source>
</evidence>
<comment type="catalytic activity">
    <reaction evidence="7 9 10">
        <text>2-(2-carboxy-4-methylthiazol-5-yl)ethyl phosphate + 4-amino-2-methyl-5-(diphosphooxymethyl)pyrimidine + 2 H(+) = thiamine phosphate + CO2 + diphosphate</text>
        <dbReference type="Rhea" id="RHEA:47848"/>
        <dbReference type="ChEBI" id="CHEBI:15378"/>
        <dbReference type="ChEBI" id="CHEBI:16526"/>
        <dbReference type="ChEBI" id="CHEBI:33019"/>
        <dbReference type="ChEBI" id="CHEBI:37575"/>
        <dbReference type="ChEBI" id="CHEBI:57841"/>
        <dbReference type="ChEBI" id="CHEBI:62890"/>
        <dbReference type="EC" id="2.5.1.3"/>
    </reaction>
</comment>
<evidence type="ECO:0000256" key="10">
    <source>
        <dbReference type="RuleBase" id="RU003826"/>
    </source>
</evidence>
<dbReference type="CDD" id="cd00564">
    <property type="entry name" value="TMP_TenI"/>
    <property type="match status" value="1"/>
</dbReference>
<evidence type="ECO:0000256" key="11">
    <source>
        <dbReference type="RuleBase" id="RU004253"/>
    </source>
</evidence>
<evidence type="ECO:0000313" key="17">
    <source>
        <dbReference type="Proteomes" id="UP000011603"/>
    </source>
</evidence>